<reference evidence="2 3" key="1">
    <citation type="submission" date="2017-04" db="EMBL/GenBank/DDBJ databases">
        <title>Draft genome sequence of Tuber borchii Vittad., a whitish edible truffle.</title>
        <authorList>
            <consortium name="DOE Joint Genome Institute"/>
            <person name="Murat C."/>
            <person name="Kuo A."/>
            <person name="Barry K.W."/>
            <person name="Clum A."/>
            <person name="Dockter R.B."/>
            <person name="Fauchery L."/>
            <person name="Iotti M."/>
            <person name="Kohler A."/>
            <person name="Labutti K."/>
            <person name="Lindquist E.A."/>
            <person name="Lipzen A."/>
            <person name="Ohm R.A."/>
            <person name="Wang M."/>
            <person name="Grigoriev I.V."/>
            <person name="Zambonelli A."/>
            <person name="Martin F.M."/>
        </authorList>
    </citation>
    <scope>NUCLEOTIDE SEQUENCE [LARGE SCALE GENOMIC DNA]</scope>
    <source>
        <strain evidence="2 3">Tbo3840</strain>
    </source>
</reference>
<sequence>MNLMNSLPTPGNNIHPNLYLHRNVPLENVPPQAPPGPLQQHDRKKRNILNIAGKKFLSLLGTTKNLKLKQKRADTPIPALLPSPILEWKSTSTGLCTGKDLVGQGHRFRLGLIETAINADKFSLRVKKWRPVLEVIPEEREEKEEEKEGEKEDQKESERKESEGEVGGRGVQ</sequence>
<dbReference type="Proteomes" id="UP000244722">
    <property type="component" value="Unassembled WGS sequence"/>
</dbReference>
<accession>A0A2T6ZA76</accession>
<evidence type="ECO:0000256" key="1">
    <source>
        <dbReference type="SAM" id="MobiDB-lite"/>
    </source>
</evidence>
<proteinExistence type="predicted"/>
<comment type="caution">
    <text evidence="2">The sequence shown here is derived from an EMBL/GenBank/DDBJ whole genome shotgun (WGS) entry which is preliminary data.</text>
</comment>
<gene>
    <name evidence="2" type="ORF">B9Z19DRAFT_1069792</name>
</gene>
<dbReference type="EMBL" id="NESQ01000547">
    <property type="protein sequence ID" value="PUU72402.1"/>
    <property type="molecule type" value="Genomic_DNA"/>
</dbReference>
<evidence type="ECO:0000313" key="2">
    <source>
        <dbReference type="EMBL" id="PUU72402.1"/>
    </source>
</evidence>
<dbReference type="AlphaFoldDB" id="A0A2T6ZA76"/>
<feature type="region of interest" description="Disordered" evidence="1">
    <location>
        <begin position="135"/>
        <end position="172"/>
    </location>
</feature>
<organism evidence="2 3">
    <name type="scientific">Tuber borchii</name>
    <name type="common">White truffle</name>
    <dbReference type="NCBI Taxonomy" id="42251"/>
    <lineage>
        <taxon>Eukaryota</taxon>
        <taxon>Fungi</taxon>
        <taxon>Dikarya</taxon>
        <taxon>Ascomycota</taxon>
        <taxon>Pezizomycotina</taxon>
        <taxon>Pezizomycetes</taxon>
        <taxon>Pezizales</taxon>
        <taxon>Tuberaceae</taxon>
        <taxon>Tuber</taxon>
    </lineage>
</organism>
<protein>
    <submittedName>
        <fullName evidence="2">Uncharacterized protein</fullName>
    </submittedName>
</protein>
<evidence type="ECO:0000313" key="3">
    <source>
        <dbReference type="Proteomes" id="UP000244722"/>
    </source>
</evidence>
<keyword evidence="3" id="KW-1185">Reference proteome</keyword>
<name>A0A2T6ZA76_TUBBO</name>
<feature type="compositionally biased region" description="Basic and acidic residues" evidence="1">
    <location>
        <begin position="146"/>
        <end position="163"/>
    </location>
</feature>